<feature type="transmembrane region" description="Helical" evidence="8">
    <location>
        <begin position="435"/>
        <end position="462"/>
    </location>
</feature>
<evidence type="ECO:0000256" key="7">
    <source>
        <dbReference type="ARBA" id="ARBA00023177"/>
    </source>
</evidence>
<dbReference type="InterPro" id="IPR029020">
    <property type="entry name" value="Ammonium/urea_transptr"/>
</dbReference>
<comment type="subcellular location">
    <subcellularLocation>
        <location evidence="1">Membrane</location>
        <topology evidence="1">Multi-pass membrane protein</topology>
    </subcellularLocation>
</comment>
<dbReference type="FunFam" id="1.10.3430.10:FF:000008">
    <property type="entry name" value="Ammonium transporter"/>
    <property type="match status" value="1"/>
</dbReference>
<keyword evidence="3" id="KW-0813">Transport</keyword>
<dbReference type="InterPro" id="IPR024041">
    <property type="entry name" value="NH4_transpt_AmtB-like_dom"/>
</dbReference>
<comment type="caution">
    <text evidence="10">The sequence shown here is derived from an EMBL/GenBank/DDBJ whole genome shotgun (WGS) entry which is preliminary data.</text>
</comment>
<evidence type="ECO:0000256" key="5">
    <source>
        <dbReference type="ARBA" id="ARBA00022989"/>
    </source>
</evidence>
<organism evidence="10 11">
    <name type="scientific">Argiope bruennichi</name>
    <name type="common">Wasp spider</name>
    <name type="synonym">Aranea bruennichi</name>
    <dbReference type="NCBI Taxonomy" id="94029"/>
    <lineage>
        <taxon>Eukaryota</taxon>
        <taxon>Metazoa</taxon>
        <taxon>Ecdysozoa</taxon>
        <taxon>Arthropoda</taxon>
        <taxon>Chelicerata</taxon>
        <taxon>Arachnida</taxon>
        <taxon>Araneae</taxon>
        <taxon>Araneomorphae</taxon>
        <taxon>Entelegynae</taxon>
        <taxon>Araneoidea</taxon>
        <taxon>Araneidae</taxon>
        <taxon>Argiope</taxon>
    </lineage>
</organism>
<evidence type="ECO:0000313" key="10">
    <source>
        <dbReference type="EMBL" id="KAF8790792.1"/>
    </source>
</evidence>
<feature type="domain" description="Ammonium transporter AmtB-like" evidence="9">
    <location>
        <begin position="90"/>
        <end position="462"/>
    </location>
</feature>
<sequence length="467" mass="51424">MLNENRFNPFHFQRIQAPTPQDCPLSLNFWQWILQQFALQPNFTTHALFTDDALQVSLRDMPYSCNLSSDACALPENEKQRKITYDDATWVMTSSFIIFTMQSGFALLEAGCVTRKSEVNVLMKNIVDIVFGGLSYWMFGYGMSYGTSRGTNPFFGVGNYFVDTQEINMGYLYTTYIFQLSFASTATTIVSGAVAERFNFSAYCIYSFLNTFIYCLPAGWIWADEGFLNHLGIVDIAGCCPVHLVGGASALVAAAMVGPRNGRYEEGRTNENINSPTNAMLGMFILWWGWLGFNCGSTFGVTGTKWKYASRSAITTINASIGGGLASFVFSFLQYRKKFLISNLINGILSALVAITAACVLYNPWEALLIGAISSLLTNLAMPAIDAIKIDDPVGAIPVHLVGSIWGMVAVGLFVEKDSMLALSKGEAGVFQKGGGFYLLGIQTLSVIIVGVWSLFMTYILLRDTRF</sequence>
<reference evidence="10" key="1">
    <citation type="journal article" date="2020" name="bioRxiv">
        <title>Chromosome-level reference genome of the European wasp spider Argiope bruennichi: a resource for studies on range expansion and evolutionary adaptation.</title>
        <authorList>
            <person name="Sheffer M.M."/>
            <person name="Hoppe A."/>
            <person name="Krehenwinkel H."/>
            <person name="Uhl G."/>
            <person name="Kuss A.W."/>
            <person name="Jensen L."/>
            <person name="Jensen C."/>
            <person name="Gillespie R.G."/>
            <person name="Hoff K.J."/>
            <person name="Prost S."/>
        </authorList>
    </citation>
    <scope>NUCLEOTIDE SEQUENCE</scope>
</reference>
<name>A0A8T0FK19_ARGBR</name>
<keyword evidence="11" id="KW-1185">Reference proteome</keyword>
<evidence type="ECO:0000256" key="2">
    <source>
        <dbReference type="ARBA" id="ARBA00005887"/>
    </source>
</evidence>
<dbReference type="Gene3D" id="1.10.3430.10">
    <property type="entry name" value="Ammonium transporter AmtB like domains"/>
    <property type="match status" value="1"/>
</dbReference>
<feature type="transmembrane region" description="Helical" evidence="8">
    <location>
        <begin position="202"/>
        <end position="223"/>
    </location>
</feature>
<keyword evidence="4 8" id="KW-0812">Transmembrane</keyword>
<evidence type="ECO:0000256" key="6">
    <source>
        <dbReference type="ARBA" id="ARBA00023136"/>
    </source>
</evidence>
<accession>A0A8T0FK19</accession>
<dbReference type="GO" id="GO:0005886">
    <property type="term" value="C:plasma membrane"/>
    <property type="evidence" value="ECO:0007669"/>
    <property type="project" value="TreeGrafter"/>
</dbReference>
<evidence type="ECO:0000256" key="8">
    <source>
        <dbReference type="SAM" id="Phobius"/>
    </source>
</evidence>
<dbReference type="AlphaFoldDB" id="A0A8T0FK19"/>
<reference evidence="10" key="2">
    <citation type="submission" date="2020-06" db="EMBL/GenBank/DDBJ databases">
        <authorList>
            <person name="Sheffer M."/>
        </authorList>
    </citation>
    <scope>NUCLEOTIDE SEQUENCE</scope>
</reference>
<keyword evidence="6 8" id="KW-0472">Membrane</keyword>
<feature type="transmembrane region" description="Helical" evidence="8">
    <location>
        <begin position="176"/>
        <end position="195"/>
    </location>
</feature>
<evidence type="ECO:0000256" key="1">
    <source>
        <dbReference type="ARBA" id="ARBA00004141"/>
    </source>
</evidence>
<feature type="transmembrane region" description="Helical" evidence="8">
    <location>
        <begin position="340"/>
        <end position="361"/>
    </location>
</feature>
<dbReference type="SUPFAM" id="SSF111352">
    <property type="entry name" value="Ammonium transporter"/>
    <property type="match status" value="1"/>
</dbReference>
<feature type="transmembrane region" description="Helical" evidence="8">
    <location>
        <begin position="367"/>
        <end position="385"/>
    </location>
</feature>
<feature type="transmembrane region" description="Helical" evidence="8">
    <location>
        <begin position="279"/>
        <end position="301"/>
    </location>
</feature>
<dbReference type="GO" id="GO:0008519">
    <property type="term" value="F:ammonium channel activity"/>
    <property type="evidence" value="ECO:0007669"/>
    <property type="project" value="InterPro"/>
</dbReference>
<keyword evidence="7" id="KW-0924">Ammonia transport</keyword>
<dbReference type="PANTHER" id="PTHR11730:SF58">
    <property type="entry name" value="AMMONIUM TRANSPORTER"/>
    <property type="match status" value="1"/>
</dbReference>
<feature type="transmembrane region" description="Helical" evidence="8">
    <location>
        <begin position="313"/>
        <end position="333"/>
    </location>
</feature>
<dbReference type="EMBL" id="JABXBU010000011">
    <property type="protein sequence ID" value="KAF8790792.1"/>
    <property type="molecule type" value="Genomic_DNA"/>
</dbReference>
<comment type="similarity">
    <text evidence="2">Belongs to the ammonia transporter channel (TC 1.A.11.2) family.</text>
</comment>
<evidence type="ECO:0000259" key="9">
    <source>
        <dbReference type="Pfam" id="PF00909"/>
    </source>
</evidence>
<evidence type="ECO:0000256" key="4">
    <source>
        <dbReference type="ARBA" id="ARBA00022692"/>
    </source>
</evidence>
<proteinExistence type="inferred from homology"/>
<feature type="transmembrane region" description="Helical" evidence="8">
    <location>
        <begin position="397"/>
        <end position="415"/>
    </location>
</feature>
<dbReference type="GO" id="GO:0097272">
    <property type="term" value="P:ammonium homeostasis"/>
    <property type="evidence" value="ECO:0007669"/>
    <property type="project" value="TreeGrafter"/>
</dbReference>
<protein>
    <submittedName>
        <fullName evidence="10">Putative ammonium transporter 3 like protein</fullName>
    </submittedName>
</protein>
<evidence type="ECO:0000313" key="11">
    <source>
        <dbReference type="Proteomes" id="UP000807504"/>
    </source>
</evidence>
<dbReference type="Proteomes" id="UP000807504">
    <property type="component" value="Unassembled WGS sequence"/>
</dbReference>
<dbReference type="PANTHER" id="PTHR11730">
    <property type="entry name" value="AMMONIUM TRANSPORTER"/>
    <property type="match status" value="1"/>
</dbReference>
<keyword evidence="5 8" id="KW-1133">Transmembrane helix</keyword>
<evidence type="ECO:0000256" key="3">
    <source>
        <dbReference type="ARBA" id="ARBA00022448"/>
    </source>
</evidence>
<feature type="transmembrane region" description="Helical" evidence="8">
    <location>
        <begin position="88"/>
        <end position="109"/>
    </location>
</feature>
<gene>
    <name evidence="10" type="ORF">HNY73_005758</name>
</gene>
<dbReference type="Pfam" id="PF00909">
    <property type="entry name" value="Ammonium_transp"/>
    <property type="match status" value="1"/>
</dbReference>
<feature type="transmembrane region" description="Helical" evidence="8">
    <location>
        <begin position="235"/>
        <end position="258"/>
    </location>
</feature>